<dbReference type="CDD" id="cd00056">
    <property type="entry name" value="ENDO3c"/>
    <property type="match status" value="1"/>
</dbReference>
<gene>
    <name evidence="10 12" type="primary">nth</name>
    <name evidence="12" type="ORF">ACFQ5M_08940</name>
</gene>
<dbReference type="InterPro" id="IPR003265">
    <property type="entry name" value="HhH-GPD_domain"/>
</dbReference>
<name>A0ABW4J786_9LACO</name>
<keyword evidence="6 10" id="KW-0408">Iron</keyword>
<keyword evidence="8 10" id="KW-0234">DNA repair</keyword>
<keyword evidence="10 12" id="KW-0456">Lyase</keyword>
<proteinExistence type="inferred from homology"/>
<dbReference type="InterPro" id="IPR005759">
    <property type="entry name" value="Nth"/>
</dbReference>
<dbReference type="PROSITE" id="PS00764">
    <property type="entry name" value="ENDONUCLEASE_III_1"/>
    <property type="match status" value="1"/>
</dbReference>
<dbReference type="PANTHER" id="PTHR10359">
    <property type="entry name" value="A/G-SPECIFIC ADENINE GLYCOSYLASE/ENDONUCLEASE III"/>
    <property type="match status" value="1"/>
</dbReference>
<dbReference type="Gene3D" id="1.10.340.30">
    <property type="entry name" value="Hypothetical protein, domain 2"/>
    <property type="match status" value="1"/>
</dbReference>
<dbReference type="InterPro" id="IPR011257">
    <property type="entry name" value="DNA_glycosylase"/>
</dbReference>
<dbReference type="InterPro" id="IPR004036">
    <property type="entry name" value="Endonuclease-III-like_CS2"/>
</dbReference>
<evidence type="ECO:0000259" key="11">
    <source>
        <dbReference type="SMART" id="SM00478"/>
    </source>
</evidence>
<dbReference type="Pfam" id="PF10576">
    <property type="entry name" value="EndIII_4Fe-2S"/>
    <property type="match status" value="1"/>
</dbReference>
<evidence type="ECO:0000256" key="6">
    <source>
        <dbReference type="ARBA" id="ARBA00023004"/>
    </source>
</evidence>
<evidence type="ECO:0000256" key="8">
    <source>
        <dbReference type="ARBA" id="ARBA00023204"/>
    </source>
</evidence>
<evidence type="ECO:0000256" key="3">
    <source>
        <dbReference type="ARBA" id="ARBA00022723"/>
    </source>
</evidence>
<feature type="binding site" evidence="10">
    <location>
        <position position="199"/>
    </location>
    <ligand>
        <name>[4Fe-4S] cluster</name>
        <dbReference type="ChEBI" id="CHEBI:49883"/>
    </ligand>
</feature>
<dbReference type="RefSeq" id="WP_125714823.1">
    <property type="nucleotide sequence ID" value="NZ_JBHTOP010000023.1"/>
</dbReference>
<keyword evidence="5 10" id="KW-0378">Hydrolase</keyword>
<protein>
    <recommendedName>
        <fullName evidence="10">Endonuclease III</fullName>
        <ecNumber evidence="10">4.2.99.18</ecNumber>
    </recommendedName>
    <alternativeName>
        <fullName evidence="10">DNA-(apurinic or apyrimidinic site) lyase</fullName>
    </alternativeName>
</protein>
<keyword evidence="4 10" id="KW-0227">DNA damage</keyword>
<evidence type="ECO:0000256" key="1">
    <source>
        <dbReference type="ARBA" id="ARBA00008343"/>
    </source>
</evidence>
<feature type="domain" description="HhH-GPD" evidence="11">
    <location>
        <begin position="39"/>
        <end position="187"/>
    </location>
</feature>
<feature type="binding site" evidence="10">
    <location>
        <position position="205"/>
    </location>
    <ligand>
        <name>[4Fe-4S] cluster</name>
        <dbReference type="ChEBI" id="CHEBI:49883"/>
    </ligand>
</feature>
<evidence type="ECO:0000256" key="4">
    <source>
        <dbReference type="ARBA" id="ARBA00022763"/>
    </source>
</evidence>
<dbReference type="InterPro" id="IPR023170">
    <property type="entry name" value="HhH_base_excis_C"/>
</dbReference>
<comment type="cofactor">
    <cofactor evidence="10">
        <name>[4Fe-4S] cluster</name>
        <dbReference type="ChEBI" id="CHEBI:49883"/>
    </cofactor>
    <text evidence="10">Binds 1 [4Fe-4S] cluster.</text>
</comment>
<evidence type="ECO:0000256" key="7">
    <source>
        <dbReference type="ARBA" id="ARBA00023014"/>
    </source>
</evidence>
<evidence type="ECO:0000256" key="2">
    <source>
        <dbReference type="ARBA" id="ARBA00022485"/>
    </source>
</evidence>
<dbReference type="SMART" id="SM00525">
    <property type="entry name" value="FES"/>
    <property type="match status" value="1"/>
</dbReference>
<dbReference type="SMART" id="SM00478">
    <property type="entry name" value="ENDO3c"/>
    <property type="match status" value="1"/>
</dbReference>
<dbReference type="PANTHER" id="PTHR10359:SF18">
    <property type="entry name" value="ENDONUCLEASE III"/>
    <property type="match status" value="1"/>
</dbReference>
<keyword evidence="10" id="KW-0238">DNA-binding</keyword>
<dbReference type="GO" id="GO:0140078">
    <property type="term" value="F:class I DNA-(apurinic or apyrimidinic site) endonuclease activity"/>
    <property type="evidence" value="ECO:0007669"/>
    <property type="project" value="UniProtKB-EC"/>
</dbReference>
<dbReference type="Proteomes" id="UP001597267">
    <property type="component" value="Unassembled WGS sequence"/>
</dbReference>
<dbReference type="HAMAP" id="MF_00942">
    <property type="entry name" value="Nth"/>
    <property type="match status" value="1"/>
</dbReference>
<keyword evidence="9 10" id="KW-0326">Glycosidase</keyword>
<organism evidence="12 13">
    <name type="scientific">Agrilactobacillus yilanensis</name>
    <dbReference type="NCBI Taxonomy" id="2485997"/>
    <lineage>
        <taxon>Bacteria</taxon>
        <taxon>Bacillati</taxon>
        <taxon>Bacillota</taxon>
        <taxon>Bacilli</taxon>
        <taxon>Lactobacillales</taxon>
        <taxon>Lactobacillaceae</taxon>
        <taxon>Agrilactobacillus</taxon>
    </lineage>
</organism>
<evidence type="ECO:0000313" key="12">
    <source>
        <dbReference type="EMBL" id="MFD1672222.1"/>
    </source>
</evidence>
<feature type="binding site" evidence="10">
    <location>
        <position position="189"/>
    </location>
    <ligand>
        <name>[4Fe-4S] cluster</name>
        <dbReference type="ChEBI" id="CHEBI:49883"/>
    </ligand>
</feature>
<comment type="function">
    <text evidence="10">DNA repair enzyme that has both DNA N-glycosylase activity and AP-lyase activity. The DNA N-glycosylase activity releases various damaged pyrimidines from DNA by cleaving the N-glycosidic bond, leaving an AP (apurinic/apyrimidinic) site. The AP-lyase activity cleaves the phosphodiester bond 3' to the AP site by a beta-elimination, leaving a 3'-terminal unsaturated sugar and a product with a terminal 5'-phosphate.</text>
</comment>
<evidence type="ECO:0000256" key="9">
    <source>
        <dbReference type="ARBA" id="ARBA00023295"/>
    </source>
</evidence>
<keyword evidence="13" id="KW-1185">Reference proteome</keyword>
<dbReference type="NCBIfam" id="TIGR01083">
    <property type="entry name" value="nth"/>
    <property type="match status" value="1"/>
</dbReference>
<dbReference type="SUPFAM" id="SSF48150">
    <property type="entry name" value="DNA-glycosylase"/>
    <property type="match status" value="1"/>
</dbReference>
<sequence>MLSKEKTIWAVHQMMLEFPEAMGALHSDTPFHLLIAVMLSAQATDVSVNKVTPKLFARFPEPKDLAAAEIPEIEAYIRSIGLYHNKAKHLKACAQKILSDFDGVVPNNRAGLVSLPGVGRKTANVVLGDAFNVPAFAVDTHVQRIAKRLQIVKQSASVVEVEQVMTKRLPENEWVKSHHTLIFFGRYQCMARNPKCPTCPLLEICAEGQKRTKKTAE</sequence>
<dbReference type="InterPro" id="IPR004035">
    <property type="entry name" value="Endouclease-III_FeS-bd_BS"/>
</dbReference>
<evidence type="ECO:0000313" key="13">
    <source>
        <dbReference type="Proteomes" id="UP001597267"/>
    </source>
</evidence>
<keyword evidence="12" id="KW-0255">Endonuclease</keyword>
<dbReference type="InterPro" id="IPR000445">
    <property type="entry name" value="HhH_motif"/>
</dbReference>
<keyword evidence="2 10" id="KW-0004">4Fe-4S</keyword>
<dbReference type="PROSITE" id="PS01155">
    <property type="entry name" value="ENDONUCLEASE_III_2"/>
    <property type="match status" value="1"/>
</dbReference>
<keyword evidence="12" id="KW-0540">Nuclease</keyword>
<reference evidence="13" key="1">
    <citation type="journal article" date="2019" name="Int. J. Syst. Evol. Microbiol.">
        <title>The Global Catalogue of Microorganisms (GCM) 10K type strain sequencing project: providing services to taxonomists for standard genome sequencing and annotation.</title>
        <authorList>
            <consortium name="The Broad Institute Genomics Platform"/>
            <consortium name="The Broad Institute Genome Sequencing Center for Infectious Disease"/>
            <person name="Wu L."/>
            <person name="Ma J."/>
        </authorList>
    </citation>
    <scope>NUCLEOTIDE SEQUENCE [LARGE SCALE GENOMIC DNA]</scope>
    <source>
        <strain evidence="13">CCM 8896</strain>
    </source>
</reference>
<comment type="catalytic activity">
    <reaction evidence="10">
        <text>2'-deoxyribonucleotide-(2'-deoxyribose 5'-phosphate)-2'-deoxyribonucleotide-DNA = a 3'-end 2'-deoxyribonucleotide-(2,3-dehydro-2,3-deoxyribose 5'-phosphate)-DNA + a 5'-end 5'-phospho-2'-deoxyribonucleoside-DNA + H(+)</text>
        <dbReference type="Rhea" id="RHEA:66592"/>
        <dbReference type="Rhea" id="RHEA-COMP:13180"/>
        <dbReference type="Rhea" id="RHEA-COMP:16897"/>
        <dbReference type="Rhea" id="RHEA-COMP:17067"/>
        <dbReference type="ChEBI" id="CHEBI:15378"/>
        <dbReference type="ChEBI" id="CHEBI:136412"/>
        <dbReference type="ChEBI" id="CHEBI:157695"/>
        <dbReference type="ChEBI" id="CHEBI:167181"/>
        <dbReference type="EC" id="4.2.99.18"/>
    </reaction>
</comment>
<accession>A0ABW4J786</accession>
<dbReference type="Pfam" id="PF00730">
    <property type="entry name" value="HhH-GPD"/>
    <property type="match status" value="1"/>
</dbReference>
<dbReference type="EMBL" id="JBHTOP010000023">
    <property type="protein sequence ID" value="MFD1672222.1"/>
    <property type="molecule type" value="Genomic_DNA"/>
</dbReference>
<feature type="binding site" evidence="10">
    <location>
        <position position="196"/>
    </location>
    <ligand>
        <name>[4Fe-4S] cluster</name>
        <dbReference type="ChEBI" id="CHEBI:49883"/>
    </ligand>
</feature>
<dbReference type="Pfam" id="PF00633">
    <property type="entry name" value="HHH"/>
    <property type="match status" value="1"/>
</dbReference>
<keyword evidence="3 10" id="KW-0479">Metal-binding</keyword>
<dbReference type="PIRSF" id="PIRSF001435">
    <property type="entry name" value="Nth"/>
    <property type="match status" value="1"/>
</dbReference>
<evidence type="ECO:0000256" key="5">
    <source>
        <dbReference type="ARBA" id="ARBA00022801"/>
    </source>
</evidence>
<dbReference type="InterPro" id="IPR003651">
    <property type="entry name" value="Endonuclease3_FeS-loop_motif"/>
</dbReference>
<dbReference type="EC" id="4.2.99.18" evidence="10"/>
<comment type="caution">
    <text evidence="12">The sequence shown here is derived from an EMBL/GenBank/DDBJ whole genome shotgun (WGS) entry which is preliminary data.</text>
</comment>
<dbReference type="Gene3D" id="1.10.1670.10">
    <property type="entry name" value="Helix-hairpin-Helix base-excision DNA repair enzymes (C-terminal)"/>
    <property type="match status" value="1"/>
</dbReference>
<comment type="similarity">
    <text evidence="1 10">Belongs to the Nth/MutY family.</text>
</comment>
<evidence type="ECO:0000256" key="10">
    <source>
        <dbReference type="HAMAP-Rule" id="MF_00942"/>
    </source>
</evidence>
<keyword evidence="7 10" id="KW-0411">Iron-sulfur</keyword>